<organism evidence="23 24">
    <name type="scientific">Quercus lobata</name>
    <name type="common">Valley oak</name>
    <dbReference type="NCBI Taxonomy" id="97700"/>
    <lineage>
        <taxon>Eukaryota</taxon>
        <taxon>Viridiplantae</taxon>
        <taxon>Streptophyta</taxon>
        <taxon>Embryophyta</taxon>
        <taxon>Tracheophyta</taxon>
        <taxon>Spermatophyta</taxon>
        <taxon>Magnoliopsida</taxon>
        <taxon>eudicotyledons</taxon>
        <taxon>Gunneridae</taxon>
        <taxon>Pentapetalae</taxon>
        <taxon>rosids</taxon>
        <taxon>fabids</taxon>
        <taxon>Fagales</taxon>
        <taxon>Fagaceae</taxon>
        <taxon>Quercus</taxon>
    </lineage>
</organism>
<feature type="chain" id="PRO_5029951534" description="Peroxidase" evidence="21">
    <location>
        <begin position="21"/>
        <end position="349"/>
    </location>
</feature>
<evidence type="ECO:0000256" key="15">
    <source>
        <dbReference type="ARBA" id="ARBA00023180"/>
    </source>
</evidence>
<keyword evidence="8 21" id="KW-0349">Heme</keyword>
<dbReference type="PROSITE" id="PS00436">
    <property type="entry name" value="PEROXIDASE_2"/>
    <property type="match status" value="1"/>
</dbReference>
<name>A0A7N2L9H5_QUELO</name>
<feature type="disulfide bond" evidence="20">
    <location>
        <begin position="206"/>
        <end position="238"/>
    </location>
</feature>
<evidence type="ECO:0000259" key="22">
    <source>
        <dbReference type="PROSITE" id="PS50873"/>
    </source>
</evidence>
<dbReference type="SUPFAM" id="SSF48113">
    <property type="entry name" value="Heme-dependent peroxidases"/>
    <property type="match status" value="1"/>
</dbReference>
<comment type="cofactor">
    <cofactor evidence="18 21">
        <name>Ca(2+)</name>
        <dbReference type="ChEBI" id="CHEBI:29108"/>
    </cofactor>
    <text evidence="18 21">Binds 2 calcium ions per subunit.</text>
</comment>
<dbReference type="GO" id="GO:0046872">
    <property type="term" value="F:metal ion binding"/>
    <property type="evidence" value="ECO:0007669"/>
    <property type="project" value="UniProtKB-UniRule"/>
</dbReference>
<dbReference type="GO" id="GO:0140825">
    <property type="term" value="F:lactoperoxidase activity"/>
    <property type="evidence" value="ECO:0007669"/>
    <property type="project" value="UniProtKB-EC"/>
</dbReference>
<dbReference type="PANTHER" id="PTHR31517:SF84">
    <property type="entry name" value="PEROXIDASE"/>
    <property type="match status" value="1"/>
</dbReference>
<feature type="binding site" evidence="18">
    <location>
        <position position="269"/>
    </location>
    <ligand>
        <name>Ca(2+)</name>
        <dbReference type="ChEBI" id="CHEBI:29108"/>
        <label>2</label>
    </ligand>
</feature>
<feature type="binding site" evidence="18">
    <location>
        <position position="81"/>
    </location>
    <ligand>
        <name>Ca(2+)</name>
        <dbReference type="ChEBI" id="CHEBI:29108"/>
        <label>1</label>
    </ligand>
</feature>
<feature type="binding site" evidence="18">
    <location>
        <position position="75"/>
    </location>
    <ligand>
        <name>Ca(2+)</name>
        <dbReference type="ChEBI" id="CHEBI:29108"/>
        <label>1</label>
    </ligand>
</feature>
<evidence type="ECO:0000256" key="10">
    <source>
        <dbReference type="ARBA" id="ARBA00022729"/>
    </source>
</evidence>
<evidence type="ECO:0000313" key="23">
    <source>
        <dbReference type="EnsemblPlants" id="QL03p058559:mrna"/>
    </source>
</evidence>
<evidence type="ECO:0000256" key="8">
    <source>
        <dbReference type="ARBA" id="ARBA00022617"/>
    </source>
</evidence>
<feature type="signal peptide" evidence="21">
    <location>
        <begin position="1"/>
        <end position="20"/>
    </location>
</feature>
<keyword evidence="6 21" id="KW-0964">Secreted</keyword>
<dbReference type="PRINTS" id="PR00461">
    <property type="entry name" value="PLPEROXIDASE"/>
</dbReference>
<keyword evidence="14 20" id="KW-1015">Disulfide bond</keyword>
<dbReference type="PROSITE" id="PS00435">
    <property type="entry name" value="PEROXIDASE_1"/>
    <property type="match status" value="1"/>
</dbReference>
<feature type="disulfide bond" evidence="20">
    <location>
        <begin position="127"/>
        <end position="345"/>
    </location>
</feature>
<dbReference type="GO" id="GO:0042744">
    <property type="term" value="P:hydrogen peroxide catabolic process"/>
    <property type="evidence" value="ECO:0007669"/>
    <property type="project" value="UniProtKB-KW"/>
</dbReference>
<dbReference type="PROSITE" id="PS50873">
    <property type="entry name" value="PEROXIDASE_4"/>
    <property type="match status" value="1"/>
</dbReference>
<dbReference type="InterPro" id="IPR000823">
    <property type="entry name" value="Peroxidase_pln"/>
</dbReference>
<dbReference type="GO" id="GO:0005576">
    <property type="term" value="C:extracellular region"/>
    <property type="evidence" value="ECO:0007669"/>
    <property type="project" value="UniProtKB-SubCell"/>
</dbReference>
<dbReference type="GO" id="GO:0020037">
    <property type="term" value="F:heme binding"/>
    <property type="evidence" value="ECO:0007669"/>
    <property type="project" value="UniProtKB-UniRule"/>
</dbReference>
<dbReference type="Gene3D" id="1.10.520.10">
    <property type="match status" value="1"/>
</dbReference>
<dbReference type="InterPro" id="IPR019793">
    <property type="entry name" value="Peroxidases_heam-ligand_BS"/>
</dbReference>
<feature type="binding site" evidence="18">
    <location>
        <position position="79"/>
    </location>
    <ligand>
        <name>Ca(2+)</name>
        <dbReference type="ChEBI" id="CHEBI:29108"/>
        <label>1</label>
    </ligand>
</feature>
<comment type="subcellular location">
    <subcellularLocation>
        <location evidence="3 21">Secreted</location>
    </subcellularLocation>
</comment>
<feature type="binding site" evidence="18">
    <location>
        <position position="94"/>
    </location>
    <ligand>
        <name>Ca(2+)</name>
        <dbReference type="ChEBI" id="CHEBI:29108"/>
        <label>1</label>
    </ligand>
</feature>
<keyword evidence="10 21" id="KW-0732">Signal</keyword>
<dbReference type="Gene3D" id="1.10.420.10">
    <property type="entry name" value="Peroxidase, domain 2"/>
    <property type="match status" value="1"/>
</dbReference>
<feature type="site" description="Transition state stabilizer" evidence="19">
    <location>
        <position position="67"/>
    </location>
</feature>
<reference evidence="23" key="2">
    <citation type="submission" date="2021-01" db="UniProtKB">
        <authorList>
            <consortium name="EnsemblPlants"/>
        </authorList>
    </citation>
    <scope>IDENTIFICATION</scope>
</reference>
<evidence type="ECO:0000256" key="3">
    <source>
        <dbReference type="ARBA" id="ARBA00004613"/>
    </source>
</evidence>
<evidence type="ECO:0000256" key="4">
    <source>
        <dbReference type="ARBA" id="ARBA00006873"/>
    </source>
</evidence>
<dbReference type="EC" id="1.11.1.7" evidence="5 21"/>
<feature type="binding site" description="axial binding residue" evidence="18">
    <location>
        <position position="199"/>
    </location>
    <ligand>
        <name>heme b</name>
        <dbReference type="ChEBI" id="CHEBI:60344"/>
    </ligand>
    <ligandPart>
        <name>Fe</name>
        <dbReference type="ChEBI" id="CHEBI:18248"/>
    </ligandPart>
</feature>
<dbReference type="FunFam" id="1.10.420.10:FF:000007">
    <property type="entry name" value="Peroxidase"/>
    <property type="match status" value="1"/>
</dbReference>
<feature type="binding site" evidence="18">
    <location>
        <position position="272"/>
    </location>
    <ligand>
        <name>Ca(2+)</name>
        <dbReference type="ChEBI" id="CHEBI:29108"/>
        <label>2</label>
    </ligand>
</feature>
<dbReference type="InterPro" id="IPR002016">
    <property type="entry name" value="Haem_peroxidase"/>
</dbReference>
<dbReference type="EMBL" id="LRBV02000003">
    <property type="status" value="NOT_ANNOTATED_CDS"/>
    <property type="molecule type" value="Genomic_DNA"/>
</dbReference>
<evidence type="ECO:0000256" key="11">
    <source>
        <dbReference type="ARBA" id="ARBA00022837"/>
    </source>
</evidence>
<comment type="similarity">
    <text evidence="21">Belongs to the peroxidase family. Classical plant (class III) peroxidase subfamily.</text>
</comment>
<dbReference type="FunFam" id="1.10.520.10:FF:000006">
    <property type="entry name" value="Peroxidase"/>
    <property type="match status" value="1"/>
</dbReference>
<evidence type="ECO:0000256" key="2">
    <source>
        <dbReference type="ARBA" id="ARBA00002322"/>
    </source>
</evidence>
<evidence type="ECO:0000256" key="20">
    <source>
        <dbReference type="PIRSR" id="PIRSR600823-5"/>
    </source>
</evidence>
<comment type="cofactor">
    <cofactor evidence="18 21">
        <name>heme b</name>
        <dbReference type="ChEBI" id="CHEBI:60344"/>
    </cofactor>
    <text evidence="18 21">Binds 1 heme b (iron(II)-protoporphyrin IX) group per subunit.</text>
</comment>
<evidence type="ECO:0000256" key="7">
    <source>
        <dbReference type="ARBA" id="ARBA00022559"/>
    </source>
</evidence>
<dbReference type="Proteomes" id="UP000594261">
    <property type="component" value="Chromosome 3"/>
</dbReference>
<keyword evidence="7 21" id="KW-0575">Peroxidase</keyword>
<keyword evidence="12 21" id="KW-0560">Oxidoreductase</keyword>
<evidence type="ECO:0000256" key="18">
    <source>
        <dbReference type="PIRSR" id="PIRSR600823-3"/>
    </source>
</evidence>
<keyword evidence="16 21" id="KW-0376">Hydrogen peroxide</keyword>
<feature type="binding site" evidence="18">
    <location>
        <position position="277"/>
    </location>
    <ligand>
        <name>Ca(2+)</name>
        <dbReference type="ChEBI" id="CHEBI:29108"/>
        <label>2</label>
    </ligand>
</feature>
<dbReference type="GO" id="GO:0006979">
    <property type="term" value="P:response to oxidative stress"/>
    <property type="evidence" value="ECO:0007669"/>
    <property type="project" value="UniProtKB-UniRule"/>
</dbReference>
<dbReference type="CDD" id="cd00693">
    <property type="entry name" value="secretory_peroxidase"/>
    <property type="match status" value="1"/>
</dbReference>
<dbReference type="AlphaFoldDB" id="A0A7N2L9H5"/>
<evidence type="ECO:0000256" key="14">
    <source>
        <dbReference type="ARBA" id="ARBA00023157"/>
    </source>
</evidence>
<feature type="domain" description="Plant heme peroxidase family profile" evidence="22">
    <location>
        <begin position="30"/>
        <end position="349"/>
    </location>
</feature>
<comment type="catalytic activity">
    <reaction evidence="1 21">
        <text>2 a phenolic donor + H2O2 = 2 a phenolic radical donor + 2 H2O</text>
        <dbReference type="Rhea" id="RHEA:56136"/>
        <dbReference type="ChEBI" id="CHEBI:15377"/>
        <dbReference type="ChEBI" id="CHEBI:16240"/>
        <dbReference type="ChEBI" id="CHEBI:139520"/>
        <dbReference type="ChEBI" id="CHEBI:139521"/>
        <dbReference type="EC" id="1.11.1.7"/>
    </reaction>
</comment>
<dbReference type="PRINTS" id="PR00458">
    <property type="entry name" value="PEROXIDASE"/>
</dbReference>
<dbReference type="InterPro" id="IPR019794">
    <property type="entry name" value="Peroxidases_AS"/>
</dbReference>
<feature type="binding site" evidence="18">
    <location>
        <position position="72"/>
    </location>
    <ligand>
        <name>Ca(2+)</name>
        <dbReference type="ChEBI" id="CHEBI:29108"/>
        <label>1</label>
    </ligand>
</feature>
<dbReference type="InParanoid" id="A0A7N2L9H5"/>
<feature type="disulfide bond" evidence="20">
    <location>
        <begin position="73"/>
        <end position="78"/>
    </location>
</feature>
<reference evidence="23 24" key="1">
    <citation type="journal article" date="2016" name="G3 (Bethesda)">
        <title>First Draft Assembly and Annotation of the Genome of a California Endemic Oak Quercus lobata Nee (Fagaceae).</title>
        <authorList>
            <person name="Sork V.L."/>
            <person name="Fitz-Gibbon S.T."/>
            <person name="Puiu D."/>
            <person name="Crepeau M."/>
            <person name="Gugger P.F."/>
            <person name="Sherman R."/>
            <person name="Stevens K."/>
            <person name="Langley C.H."/>
            <person name="Pellegrini M."/>
            <person name="Salzberg S.L."/>
        </authorList>
    </citation>
    <scope>NUCLEOTIDE SEQUENCE [LARGE SCALE GENOMIC DNA]</scope>
    <source>
        <strain evidence="23 24">cv. SW786</strain>
    </source>
</reference>
<keyword evidence="11 18" id="KW-0106">Calcium</keyword>
<evidence type="ECO:0000256" key="19">
    <source>
        <dbReference type="PIRSR" id="PIRSR600823-4"/>
    </source>
</evidence>
<evidence type="ECO:0000256" key="1">
    <source>
        <dbReference type="ARBA" id="ARBA00000189"/>
    </source>
</evidence>
<sequence length="349" mass="38029">MALGCVTIVTIFIFCSMLHASEVTIVGGNSLHVGFYDNTCPQVEKIVADVVDNAISEDRGLAAGLIRLFFHDCFVNGCDASILLDSTPSGEPVEKESPANGKTIRGLEIIDEIKDQIEEQCPATVSCADILAFATRDAVVHSGLSNYPVPAGRRDGLSSRSADVLGNIFGPKSSVDEIAEGFIRKGLTVEEMVVLTGAHSIGKSHCKFIKERLYNHSSTNTKDPNLDDAHANYLSRKCPARDSLLAEFLGKIGLGGFFVDELGNLVDLDEVTPVILDNAFYINLLHRRSLLQSDQAMAFHPRTSEIVQRMAADQRGWSKKFTMAMNQLGRLDVLTGEQGEIRKNCRAVN</sequence>
<comment type="function">
    <text evidence="2">Removal of H(2)O(2), oxidation of toxic reductants, biosynthesis and degradation of lignin, suberization, auxin catabolism, response to environmental stresses such as wounding, pathogen attack and oxidative stress. These functions might be dependent on each isozyme/isoform in each plant tissue.</text>
</comment>
<dbReference type="Pfam" id="PF00141">
    <property type="entry name" value="peroxidase"/>
    <property type="match status" value="1"/>
</dbReference>
<dbReference type="PANTHER" id="PTHR31517">
    <property type="match status" value="1"/>
</dbReference>
<evidence type="ECO:0000256" key="21">
    <source>
        <dbReference type="RuleBase" id="RU362060"/>
    </source>
</evidence>
<feature type="active site" description="Proton acceptor" evidence="17">
    <location>
        <position position="71"/>
    </location>
</feature>
<dbReference type="OMA" id="TNDYGMD"/>
<evidence type="ECO:0000256" key="6">
    <source>
        <dbReference type="ARBA" id="ARBA00022525"/>
    </source>
</evidence>
<comment type="similarity">
    <text evidence="4">Belongs to the peroxidase family. Ascorbate peroxidase subfamily.</text>
</comment>
<evidence type="ECO:0000256" key="12">
    <source>
        <dbReference type="ARBA" id="ARBA00023002"/>
    </source>
</evidence>
<protein>
    <recommendedName>
        <fullName evidence="5 21">Peroxidase</fullName>
        <ecNumber evidence="5 21">1.11.1.7</ecNumber>
    </recommendedName>
</protein>
<accession>A0A7N2L9H5</accession>
<evidence type="ECO:0000256" key="5">
    <source>
        <dbReference type="ARBA" id="ARBA00012313"/>
    </source>
</evidence>
<keyword evidence="24" id="KW-1185">Reference proteome</keyword>
<feature type="binding site" evidence="18">
    <location>
        <position position="77"/>
    </location>
    <ligand>
        <name>Ca(2+)</name>
        <dbReference type="ChEBI" id="CHEBI:29108"/>
        <label>1</label>
    </ligand>
</feature>
<dbReference type="InterPro" id="IPR010255">
    <property type="entry name" value="Haem_peroxidase_sf"/>
</dbReference>
<evidence type="ECO:0000313" key="24">
    <source>
        <dbReference type="Proteomes" id="UP000594261"/>
    </source>
</evidence>
<evidence type="ECO:0000256" key="17">
    <source>
        <dbReference type="PIRSR" id="PIRSR600823-1"/>
    </source>
</evidence>
<evidence type="ECO:0000256" key="9">
    <source>
        <dbReference type="ARBA" id="ARBA00022723"/>
    </source>
</evidence>
<dbReference type="InterPro" id="IPR033905">
    <property type="entry name" value="Secretory_peroxidase"/>
</dbReference>
<keyword evidence="9 18" id="KW-0479">Metal-binding</keyword>
<evidence type="ECO:0000256" key="13">
    <source>
        <dbReference type="ARBA" id="ARBA00023004"/>
    </source>
</evidence>
<dbReference type="EnsemblPlants" id="QL03p058559:mrna">
    <property type="protein sequence ID" value="QL03p058559:mrna"/>
    <property type="gene ID" value="QL03p058559"/>
</dbReference>
<dbReference type="Gramene" id="QL03p058559:mrna">
    <property type="protein sequence ID" value="QL03p058559:mrna"/>
    <property type="gene ID" value="QL03p058559"/>
</dbReference>
<proteinExistence type="inferred from homology"/>
<feature type="disulfide bond" evidence="20">
    <location>
        <begin position="40"/>
        <end position="121"/>
    </location>
</feature>
<evidence type="ECO:0000256" key="16">
    <source>
        <dbReference type="ARBA" id="ARBA00023324"/>
    </source>
</evidence>
<keyword evidence="15" id="KW-0325">Glycoprotein</keyword>
<keyword evidence="13 18" id="KW-0408">Iron</keyword>